<evidence type="ECO:0000313" key="15">
    <source>
        <dbReference type="Proteomes" id="UP000320393"/>
    </source>
</evidence>
<gene>
    <name evidence="14" type="ORF">E6H02_01810</name>
</gene>
<accession>A0A537M5N9</accession>
<evidence type="ECO:0000256" key="2">
    <source>
        <dbReference type="ARBA" id="ARBA00006920"/>
    </source>
</evidence>
<reference evidence="14 15" key="1">
    <citation type="journal article" date="2019" name="Nat. Microbiol.">
        <title>Mediterranean grassland soil C-N compound turnover is dependent on rainfall and depth, and is mediated by genomically divergent microorganisms.</title>
        <authorList>
            <person name="Diamond S."/>
            <person name="Andeer P.F."/>
            <person name="Li Z."/>
            <person name="Crits-Christoph A."/>
            <person name="Burstein D."/>
            <person name="Anantharaman K."/>
            <person name="Lane K.R."/>
            <person name="Thomas B.C."/>
            <person name="Pan C."/>
            <person name="Northen T.R."/>
            <person name="Banfield J.F."/>
        </authorList>
    </citation>
    <scope>NUCLEOTIDE SEQUENCE [LARGE SCALE GENOMIC DNA]</scope>
    <source>
        <strain evidence="14">NP_5</strain>
    </source>
</reference>
<keyword evidence="6" id="KW-0631">Potassium channel</keyword>
<evidence type="ECO:0000256" key="10">
    <source>
        <dbReference type="ARBA" id="ARBA00023136"/>
    </source>
</evidence>
<comment type="catalytic activity">
    <reaction evidence="12">
        <text>K(+)(in) = K(+)(out)</text>
        <dbReference type="Rhea" id="RHEA:29463"/>
        <dbReference type="ChEBI" id="CHEBI:29103"/>
    </reaction>
</comment>
<organism evidence="14 15">
    <name type="scientific">Candidatus Segetimicrobium genomatis</name>
    <dbReference type="NCBI Taxonomy" id="2569760"/>
    <lineage>
        <taxon>Bacteria</taxon>
        <taxon>Bacillati</taxon>
        <taxon>Candidatus Sysuimicrobiota</taxon>
        <taxon>Candidatus Sysuimicrobiia</taxon>
        <taxon>Candidatus Sysuimicrobiales</taxon>
        <taxon>Candidatus Segetimicrobiaceae</taxon>
        <taxon>Candidatus Segetimicrobium</taxon>
    </lineage>
</organism>
<dbReference type="InterPro" id="IPR010617">
    <property type="entry name" value="TMEM175-like"/>
</dbReference>
<protein>
    <submittedName>
        <fullName evidence="14">DUF1211 domain-containing protein</fullName>
    </submittedName>
</protein>
<dbReference type="Proteomes" id="UP000320393">
    <property type="component" value="Unassembled WGS sequence"/>
</dbReference>
<dbReference type="EMBL" id="VBAM01000052">
    <property type="protein sequence ID" value="TMJ15556.1"/>
    <property type="molecule type" value="Genomic_DNA"/>
</dbReference>
<evidence type="ECO:0000256" key="11">
    <source>
        <dbReference type="ARBA" id="ARBA00023303"/>
    </source>
</evidence>
<evidence type="ECO:0000256" key="6">
    <source>
        <dbReference type="ARBA" id="ARBA00022826"/>
    </source>
</evidence>
<evidence type="ECO:0000256" key="12">
    <source>
        <dbReference type="ARBA" id="ARBA00034430"/>
    </source>
</evidence>
<keyword evidence="9" id="KW-0406">Ion transport</keyword>
<evidence type="ECO:0000256" key="8">
    <source>
        <dbReference type="ARBA" id="ARBA00022989"/>
    </source>
</evidence>
<evidence type="ECO:0000256" key="4">
    <source>
        <dbReference type="ARBA" id="ARBA00022538"/>
    </source>
</evidence>
<comment type="caution">
    <text evidence="14">The sequence shown here is derived from an EMBL/GenBank/DDBJ whole genome shotgun (WGS) entry which is preliminary data.</text>
</comment>
<name>A0A537M5N9_9BACT</name>
<feature type="transmembrane region" description="Helical" evidence="13">
    <location>
        <begin position="176"/>
        <end position="204"/>
    </location>
</feature>
<feature type="transmembrane region" description="Helical" evidence="13">
    <location>
        <begin position="21"/>
        <end position="40"/>
    </location>
</feature>
<evidence type="ECO:0000256" key="5">
    <source>
        <dbReference type="ARBA" id="ARBA00022692"/>
    </source>
</evidence>
<comment type="subcellular location">
    <subcellularLocation>
        <location evidence="1">Membrane</location>
        <topology evidence="1">Multi-pass membrane protein</topology>
    </subcellularLocation>
</comment>
<keyword evidence="11" id="KW-0407">Ion channel</keyword>
<dbReference type="PANTHER" id="PTHR31462:SF5">
    <property type="entry name" value="ENDOSOMAL_LYSOSOMAL PROTON CHANNEL TMEM175"/>
    <property type="match status" value="1"/>
</dbReference>
<keyword evidence="5 13" id="KW-0812">Transmembrane</keyword>
<keyword evidence="10 13" id="KW-0472">Membrane</keyword>
<keyword evidence="7" id="KW-0630">Potassium</keyword>
<dbReference type="GO" id="GO:0005267">
    <property type="term" value="F:potassium channel activity"/>
    <property type="evidence" value="ECO:0007669"/>
    <property type="project" value="UniProtKB-KW"/>
</dbReference>
<evidence type="ECO:0000256" key="7">
    <source>
        <dbReference type="ARBA" id="ARBA00022958"/>
    </source>
</evidence>
<comment type="similarity">
    <text evidence="2">Belongs to the TMEM175 family.</text>
</comment>
<dbReference type="PANTHER" id="PTHR31462">
    <property type="entry name" value="ENDOSOMAL/LYSOSOMAL POTASSIUM CHANNEL TMEM175"/>
    <property type="match status" value="1"/>
</dbReference>
<evidence type="ECO:0000256" key="9">
    <source>
        <dbReference type="ARBA" id="ARBA00023065"/>
    </source>
</evidence>
<sequence>MLSPTGGSRAAEARETARIEAFSDGVFAIAVTLLVLNLQVPHNMREDRELLQALLNQWPSYLAYVTSFAQITIMWINHHRLFTVIRRTDTLLLLFNGLLLLGVTFVPFPTAVLAEYLQRGGAHIASAAYSGTYAVLAVLFNLLWRYAAYKNRLLDHEADAQLVKAITRAYSFGPPIYVLLFVLAFISVGACVAMNLAFAIFWALPSQNPFVRRTSG</sequence>
<evidence type="ECO:0000313" key="14">
    <source>
        <dbReference type="EMBL" id="TMJ15556.1"/>
    </source>
</evidence>
<feature type="transmembrane region" description="Helical" evidence="13">
    <location>
        <begin position="60"/>
        <end position="78"/>
    </location>
</feature>
<proteinExistence type="inferred from homology"/>
<dbReference type="GO" id="GO:0015252">
    <property type="term" value="F:proton channel activity"/>
    <property type="evidence" value="ECO:0007669"/>
    <property type="project" value="InterPro"/>
</dbReference>
<evidence type="ECO:0000256" key="1">
    <source>
        <dbReference type="ARBA" id="ARBA00004141"/>
    </source>
</evidence>
<evidence type="ECO:0000256" key="13">
    <source>
        <dbReference type="SAM" id="Phobius"/>
    </source>
</evidence>
<dbReference type="Pfam" id="PF06736">
    <property type="entry name" value="TMEM175"/>
    <property type="match status" value="1"/>
</dbReference>
<dbReference type="AlphaFoldDB" id="A0A537M5N9"/>
<feature type="transmembrane region" description="Helical" evidence="13">
    <location>
        <begin position="90"/>
        <end position="112"/>
    </location>
</feature>
<feature type="transmembrane region" description="Helical" evidence="13">
    <location>
        <begin position="124"/>
        <end position="144"/>
    </location>
</feature>
<keyword evidence="3" id="KW-0813">Transport</keyword>
<keyword evidence="8 13" id="KW-1133">Transmembrane helix</keyword>
<dbReference type="GO" id="GO:0016020">
    <property type="term" value="C:membrane"/>
    <property type="evidence" value="ECO:0007669"/>
    <property type="project" value="UniProtKB-SubCell"/>
</dbReference>
<keyword evidence="4" id="KW-0633">Potassium transport</keyword>
<evidence type="ECO:0000256" key="3">
    <source>
        <dbReference type="ARBA" id="ARBA00022448"/>
    </source>
</evidence>